<dbReference type="EMBL" id="LT976981">
    <property type="protein sequence ID" value="SOZ74434.1"/>
    <property type="molecule type" value="Genomic_DNA"/>
</dbReference>
<accession>A0A375FGR0</accession>
<evidence type="ECO:0000313" key="2">
    <source>
        <dbReference type="EMBL" id="SPD48765.1"/>
    </source>
</evidence>
<geneLocation type="plasmid" evidence="3">
    <name>cbm2613_p</name>
</geneLocation>
<organism evidence="1 3">
    <name type="scientific">Cupriavidus taiwanensis</name>
    <dbReference type="NCBI Taxonomy" id="164546"/>
    <lineage>
        <taxon>Bacteria</taxon>
        <taxon>Pseudomonadati</taxon>
        <taxon>Pseudomonadota</taxon>
        <taxon>Betaproteobacteria</taxon>
        <taxon>Burkholderiales</taxon>
        <taxon>Burkholderiaceae</taxon>
        <taxon>Cupriavidus</taxon>
    </lineage>
</organism>
<evidence type="ECO:0000313" key="3">
    <source>
        <dbReference type="Proteomes" id="UP000256952"/>
    </source>
</evidence>
<geneLocation type="plasmid" evidence="1">
    <name>CBM2613_p</name>
</geneLocation>
<gene>
    <name evidence="2" type="ORF">CBM2612_P0110</name>
    <name evidence="1" type="ORF">CBM2613_P20002</name>
</gene>
<dbReference type="AlphaFoldDB" id="A0A375FGR0"/>
<sequence>MHPQMSLYPYFASFLFLLVCNPSYEALSIDDPDAGAASNAGIVLKAPFFQLVSYARTEGRCCPPCPSDIATAILSVC</sequence>
<proteinExistence type="predicted"/>
<keyword evidence="1" id="KW-0614">Plasmid</keyword>
<dbReference type="Proteomes" id="UP000256952">
    <property type="component" value="Plasmid CBM2613_p"/>
</dbReference>
<name>A0A375FGR0_9BURK</name>
<evidence type="ECO:0000313" key="1">
    <source>
        <dbReference type="EMBL" id="SOZ74434.1"/>
    </source>
</evidence>
<dbReference type="EMBL" id="LT984809">
    <property type="protein sequence ID" value="SPD48765.1"/>
    <property type="molecule type" value="Genomic_DNA"/>
</dbReference>
<reference evidence="1" key="1">
    <citation type="submission" date="2018-01" db="EMBL/GenBank/DDBJ databases">
        <authorList>
            <person name="Clerissi C."/>
        </authorList>
    </citation>
    <scope>NUCLEOTIDE SEQUENCE</scope>
    <source>
        <strain evidence="1">Cupriavidus taiwanensis STM 8556</strain>
        <plasmid evidence="1">CBM2613_p</plasmid>
    </source>
</reference>
<geneLocation type="plasmid" evidence="2">
    <name>I</name>
</geneLocation>
<reference evidence="2 3" key="2">
    <citation type="submission" date="2018-01" db="EMBL/GenBank/DDBJ databases">
        <authorList>
            <person name="Gaut B.S."/>
            <person name="Morton B.R."/>
            <person name="Clegg M.T."/>
            <person name="Duvall M.R."/>
        </authorList>
    </citation>
    <scope>NUCLEOTIDE SEQUENCE [LARGE SCALE GENOMIC DNA]</scope>
    <source>
        <strain evidence="2">Cupriavidus taiwanensis STM 8555</strain>
        <plasmid evidence="2">I</plasmid>
        <plasmid evidence="3">Plasmid cbm2613_p</plasmid>
    </source>
</reference>
<protein>
    <submittedName>
        <fullName evidence="1">Uncharacterized protein</fullName>
    </submittedName>
</protein>